<name>A0A9P6ZRS1_9AGAM</name>
<sequence>MNNPNCRFRWRLSCRRIIVAVPLASATLPECVRGQLGTVPTCTRRQIICRSCHYRRFYVALHMPCSYQHLGAEVLRKRNSPLQIALFNQVNASYLPIGPDSRLL</sequence>
<dbReference type="AlphaFoldDB" id="A0A9P6ZRS1"/>
<comment type="caution">
    <text evidence="2">The sequence shown here is derived from an EMBL/GenBank/DDBJ whole genome shotgun (WGS) entry which is preliminary data.</text>
</comment>
<gene>
    <name evidence="2" type="ORF">EV702DRAFT_445675</name>
</gene>
<evidence type="ECO:0000256" key="1">
    <source>
        <dbReference type="SAM" id="SignalP"/>
    </source>
</evidence>
<keyword evidence="3" id="KW-1185">Reference proteome</keyword>
<dbReference type="EMBL" id="JABBWD010000034">
    <property type="protein sequence ID" value="KAG1775447.1"/>
    <property type="molecule type" value="Genomic_DNA"/>
</dbReference>
<organism evidence="2 3">
    <name type="scientific">Suillus placidus</name>
    <dbReference type="NCBI Taxonomy" id="48579"/>
    <lineage>
        <taxon>Eukaryota</taxon>
        <taxon>Fungi</taxon>
        <taxon>Dikarya</taxon>
        <taxon>Basidiomycota</taxon>
        <taxon>Agaricomycotina</taxon>
        <taxon>Agaricomycetes</taxon>
        <taxon>Agaricomycetidae</taxon>
        <taxon>Boletales</taxon>
        <taxon>Suillineae</taxon>
        <taxon>Suillaceae</taxon>
        <taxon>Suillus</taxon>
    </lineage>
</organism>
<evidence type="ECO:0000313" key="3">
    <source>
        <dbReference type="Proteomes" id="UP000714275"/>
    </source>
</evidence>
<evidence type="ECO:0000313" key="2">
    <source>
        <dbReference type="EMBL" id="KAG1775447.1"/>
    </source>
</evidence>
<feature type="signal peptide" evidence="1">
    <location>
        <begin position="1"/>
        <end position="34"/>
    </location>
</feature>
<reference evidence="2" key="1">
    <citation type="journal article" date="2020" name="New Phytol.">
        <title>Comparative genomics reveals dynamic genome evolution in host specialist ectomycorrhizal fungi.</title>
        <authorList>
            <person name="Lofgren L.A."/>
            <person name="Nguyen N.H."/>
            <person name="Vilgalys R."/>
            <person name="Ruytinx J."/>
            <person name="Liao H.L."/>
            <person name="Branco S."/>
            <person name="Kuo A."/>
            <person name="LaButti K."/>
            <person name="Lipzen A."/>
            <person name="Andreopoulos W."/>
            <person name="Pangilinan J."/>
            <person name="Riley R."/>
            <person name="Hundley H."/>
            <person name="Na H."/>
            <person name="Barry K."/>
            <person name="Grigoriev I.V."/>
            <person name="Stajich J.E."/>
            <person name="Kennedy P.G."/>
        </authorList>
    </citation>
    <scope>NUCLEOTIDE SEQUENCE</scope>
    <source>
        <strain evidence="2">DOB743</strain>
    </source>
</reference>
<accession>A0A9P6ZRS1</accession>
<feature type="chain" id="PRO_5040128648" description="Secreted protein" evidence="1">
    <location>
        <begin position="35"/>
        <end position="104"/>
    </location>
</feature>
<keyword evidence="1" id="KW-0732">Signal</keyword>
<proteinExistence type="predicted"/>
<dbReference type="Proteomes" id="UP000714275">
    <property type="component" value="Unassembled WGS sequence"/>
</dbReference>
<evidence type="ECO:0008006" key="4">
    <source>
        <dbReference type="Google" id="ProtNLM"/>
    </source>
</evidence>
<protein>
    <recommendedName>
        <fullName evidence="4">Secreted protein</fullName>
    </recommendedName>
</protein>